<sequence>MARIYSLAFGVLTGLLAMGWQPDLLFVTAQAQTMQDRKAEADLLRSQGIQQHKTSQFEAALRSWQKALTIYREINDRKGEGRTLNNLGIVYHSFGKYDKAIDYHLQALAIAREIKDKEGEGKDLGNLGIVYLSLGKYDKYIEYEQQWLAISREIKDRESEAAALNNLGIAYERLGKYDKAIECYLQDLALSREIKDRLGESNTLVNLGTIYKILDKTDKAIEYFVQALAIKRDIKDRWGEVQALSNLGAAYLALIDFDKAIDYERQALAISREINNRESESNALSLIGYMLYNRTDLAILYYKQSINVRESIRKDIRKLDKDLQQSYLKTVSIDYKRLADRLLDRGRVIEALQVLDLLKIQELDDYLKNIKGNDRTSQGIRLLEPEKVFSIQLPAFSFQQSRELNRQLARQIQRLPKSEIDKPPDYLQKLPQGTALLYPLILDDRLEIVLFSANTPAIHRTVNIKKDDLEKLVTEFKDNLVQGRKDPSDDGFLKPAQKLYDILIKPIEADLKNAKTTTILYAPDGKLRYVPLTALYDGKQFLIENYAVNNLIAYILTDFTPKTSKQPSVLAGAFGGKKGEKLFGQDALPASLVEVSEIGKLIENSKALIENNFGRKATEGQLPNYNILHLSTHAEFKSGDPDNSFILFGNGDILRLREISELKMPNIELIVLSACETAVVKSGSGVEILGFGYQIQKAGAKSAIASLWRVNDAGTQSLMQAFYGYVKQGDRSKASALRQAQIDLIRGKQFSHPFYWSPFILIGNGL</sequence>
<reference evidence="3" key="1">
    <citation type="submission" date="2024-01" db="EMBL/GenBank/DDBJ databases">
        <title>Bank of Algae and Cyanobacteria of the Azores (BACA) strain genomes.</title>
        <authorList>
            <person name="Luz R."/>
            <person name="Cordeiro R."/>
            <person name="Fonseca A."/>
            <person name="Goncalves V."/>
        </authorList>
    </citation>
    <scope>NUCLEOTIDE SEQUENCE</scope>
    <source>
        <strain evidence="3">BACA0141</strain>
    </source>
</reference>
<dbReference type="EMBL" id="JAZBJZ010000076">
    <property type="protein sequence ID" value="MEE3718402.1"/>
    <property type="molecule type" value="Genomic_DNA"/>
</dbReference>
<dbReference type="Pfam" id="PF12770">
    <property type="entry name" value="CHAT"/>
    <property type="match status" value="1"/>
</dbReference>
<feature type="repeat" description="TPR" evidence="1">
    <location>
        <begin position="161"/>
        <end position="194"/>
    </location>
</feature>
<accession>A0AAW9PU69</accession>
<evidence type="ECO:0000313" key="4">
    <source>
        <dbReference type="Proteomes" id="UP001333818"/>
    </source>
</evidence>
<dbReference type="Pfam" id="PF13424">
    <property type="entry name" value="TPR_12"/>
    <property type="match status" value="2"/>
</dbReference>
<keyword evidence="4" id="KW-1185">Reference proteome</keyword>
<organism evidence="3 4">
    <name type="scientific">Tumidithrix elongata BACA0141</name>
    <dbReference type="NCBI Taxonomy" id="2716417"/>
    <lineage>
        <taxon>Bacteria</taxon>
        <taxon>Bacillati</taxon>
        <taxon>Cyanobacteriota</taxon>
        <taxon>Cyanophyceae</taxon>
        <taxon>Pseudanabaenales</taxon>
        <taxon>Pseudanabaenaceae</taxon>
        <taxon>Tumidithrix</taxon>
        <taxon>Tumidithrix elongata</taxon>
    </lineage>
</organism>
<dbReference type="PROSITE" id="PS50005">
    <property type="entry name" value="TPR"/>
    <property type="match status" value="4"/>
</dbReference>
<dbReference type="PANTHER" id="PTHR10098:SF108">
    <property type="entry name" value="TETRATRICOPEPTIDE REPEAT PROTEIN 28"/>
    <property type="match status" value="1"/>
</dbReference>
<comment type="caution">
    <text evidence="3">The sequence shown here is derived from an EMBL/GenBank/DDBJ whole genome shotgun (WGS) entry which is preliminary data.</text>
</comment>
<dbReference type="SUPFAM" id="SSF48452">
    <property type="entry name" value="TPR-like"/>
    <property type="match status" value="2"/>
</dbReference>
<proteinExistence type="predicted"/>
<keyword evidence="1" id="KW-0802">TPR repeat</keyword>
<dbReference type="RefSeq" id="WP_330484835.1">
    <property type="nucleotide sequence ID" value="NZ_JAZBJZ010000076.1"/>
</dbReference>
<dbReference type="AlphaFoldDB" id="A0AAW9PU69"/>
<dbReference type="InterPro" id="IPR024983">
    <property type="entry name" value="CHAT_dom"/>
</dbReference>
<feature type="domain" description="CHAT" evidence="2">
    <location>
        <begin position="494"/>
        <end position="764"/>
    </location>
</feature>
<feature type="repeat" description="TPR" evidence="1">
    <location>
        <begin position="241"/>
        <end position="274"/>
    </location>
</feature>
<feature type="repeat" description="TPR" evidence="1">
    <location>
        <begin position="201"/>
        <end position="234"/>
    </location>
</feature>
<dbReference type="Proteomes" id="UP001333818">
    <property type="component" value="Unassembled WGS sequence"/>
</dbReference>
<name>A0AAW9PU69_9CYAN</name>
<evidence type="ECO:0000313" key="3">
    <source>
        <dbReference type="EMBL" id="MEE3718402.1"/>
    </source>
</evidence>
<dbReference type="PANTHER" id="PTHR10098">
    <property type="entry name" value="RAPSYN-RELATED"/>
    <property type="match status" value="1"/>
</dbReference>
<protein>
    <submittedName>
        <fullName evidence="3">CHAT domain-containing protein</fullName>
    </submittedName>
</protein>
<evidence type="ECO:0000259" key="2">
    <source>
        <dbReference type="Pfam" id="PF12770"/>
    </source>
</evidence>
<evidence type="ECO:0000256" key="1">
    <source>
        <dbReference type="PROSITE-ProRule" id="PRU00339"/>
    </source>
</evidence>
<dbReference type="InterPro" id="IPR011990">
    <property type="entry name" value="TPR-like_helical_dom_sf"/>
</dbReference>
<dbReference type="Pfam" id="PF13374">
    <property type="entry name" value="TPR_10"/>
    <property type="match status" value="1"/>
</dbReference>
<dbReference type="Gene3D" id="1.25.40.10">
    <property type="entry name" value="Tetratricopeptide repeat domain"/>
    <property type="match status" value="2"/>
</dbReference>
<dbReference type="SMART" id="SM00028">
    <property type="entry name" value="TPR"/>
    <property type="match status" value="7"/>
</dbReference>
<feature type="repeat" description="TPR" evidence="1">
    <location>
        <begin position="81"/>
        <end position="114"/>
    </location>
</feature>
<dbReference type="InterPro" id="IPR019734">
    <property type="entry name" value="TPR_rpt"/>
</dbReference>
<gene>
    <name evidence="3" type="ORF">V2H45_16800</name>
</gene>